<dbReference type="EC" id="3.2.1.2" evidence="4"/>
<gene>
    <name evidence="6" type="ORF">HID58_051361</name>
</gene>
<evidence type="ECO:0000313" key="6">
    <source>
        <dbReference type="EMBL" id="KAH0888932.1"/>
    </source>
</evidence>
<dbReference type="EMBL" id="JAGKQM010000013">
    <property type="protein sequence ID" value="KAH0888932.1"/>
    <property type="molecule type" value="Genomic_DNA"/>
</dbReference>
<dbReference type="PANTHER" id="PTHR31352:SF48">
    <property type="entry name" value="BETA-AMYLASE"/>
    <property type="match status" value="1"/>
</dbReference>
<feature type="non-terminal residue" evidence="6">
    <location>
        <position position="1"/>
    </location>
</feature>
<keyword evidence="2 4" id="KW-0119">Carbohydrate metabolism</keyword>
<dbReference type="SUPFAM" id="SSF51445">
    <property type="entry name" value="(Trans)glycosidases"/>
    <property type="match status" value="1"/>
</dbReference>
<dbReference type="Proteomes" id="UP000824890">
    <property type="component" value="Unassembled WGS sequence"/>
</dbReference>
<dbReference type="Gene3D" id="3.20.20.80">
    <property type="entry name" value="Glycosidases"/>
    <property type="match status" value="1"/>
</dbReference>
<keyword evidence="7" id="KW-1185">Reference proteome</keyword>
<protein>
    <recommendedName>
        <fullName evidence="4">Beta-amylase</fullName>
        <ecNumber evidence="4">3.2.1.2</ecNumber>
    </recommendedName>
</protein>
<keyword evidence="3 4" id="KW-0624">Polysaccharide degradation</keyword>
<evidence type="ECO:0000313" key="7">
    <source>
        <dbReference type="Proteomes" id="UP000824890"/>
    </source>
</evidence>
<proteinExistence type="inferred from homology"/>
<comment type="catalytic activity">
    <reaction evidence="4">
        <text>Hydrolysis of (1-&gt;4)-alpha-D-glucosidic linkages in polysaccharides so as to remove successive maltose units from the non-reducing ends of the chains.</text>
        <dbReference type="EC" id="3.2.1.2"/>
    </reaction>
</comment>
<name>A0ABQ8A8R7_BRANA</name>
<comment type="caution">
    <text evidence="6">The sequence shown here is derived from an EMBL/GenBank/DDBJ whole genome shotgun (WGS) entry which is preliminary data.</text>
</comment>
<evidence type="ECO:0000256" key="2">
    <source>
        <dbReference type="ARBA" id="ARBA00023277"/>
    </source>
</evidence>
<evidence type="ECO:0000256" key="1">
    <source>
        <dbReference type="ARBA" id="ARBA00005652"/>
    </source>
</evidence>
<evidence type="ECO:0000256" key="5">
    <source>
        <dbReference type="SAM" id="MobiDB-lite"/>
    </source>
</evidence>
<accession>A0ABQ8A8R7</accession>
<dbReference type="PRINTS" id="PR00750">
    <property type="entry name" value="BETAAMYLASE"/>
</dbReference>
<organism evidence="6 7">
    <name type="scientific">Brassica napus</name>
    <name type="common">Rape</name>
    <dbReference type="NCBI Taxonomy" id="3708"/>
    <lineage>
        <taxon>Eukaryota</taxon>
        <taxon>Viridiplantae</taxon>
        <taxon>Streptophyta</taxon>
        <taxon>Embryophyta</taxon>
        <taxon>Tracheophyta</taxon>
        <taxon>Spermatophyta</taxon>
        <taxon>Magnoliopsida</taxon>
        <taxon>eudicotyledons</taxon>
        <taxon>Gunneridae</taxon>
        <taxon>Pentapetalae</taxon>
        <taxon>rosids</taxon>
        <taxon>malvids</taxon>
        <taxon>Brassicales</taxon>
        <taxon>Brassicaceae</taxon>
        <taxon>Brassiceae</taxon>
        <taxon>Brassica</taxon>
    </lineage>
</organism>
<evidence type="ECO:0000256" key="4">
    <source>
        <dbReference type="RuleBase" id="RU000509"/>
    </source>
</evidence>
<keyword evidence="4" id="KW-0326">Glycosidase</keyword>
<dbReference type="PANTHER" id="PTHR31352">
    <property type="entry name" value="BETA-AMYLASE 1, CHLOROPLASTIC"/>
    <property type="match status" value="1"/>
</dbReference>
<feature type="compositionally biased region" description="Basic and acidic residues" evidence="5">
    <location>
        <begin position="584"/>
        <end position="606"/>
    </location>
</feature>
<dbReference type="InterPro" id="IPR017853">
    <property type="entry name" value="GH"/>
</dbReference>
<feature type="region of interest" description="Disordered" evidence="5">
    <location>
        <begin position="577"/>
        <end position="609"/>
    </location>
</feature>
<keyword evidence="4" id="KW-0378">Hydrolase</keyword>
<comment type="similarity">
    <text evidence="1 4">Belongs to the glycosyl hydrolase 14 family.</text>
</comment>
<dbReference type="Pfam" id="PF01373">
    <property type="entry name" value="Glyco_hydro_14"/>
    <property type="match status" value="1"/>
</dbReference>
<evidence type="ECO:0000256" key="3">
    <source>
        <dbReference type="ARBA" id="ARBA00023326"/>
    </source>
</evidence>
<reference evidence="6 7" key="1">
    <citation type="submission" date="2021-05" db="EMBL/GenBank/DDBJ databases">
        <title>Genome Assembly of Synthetic Allotetraploid Brassica napus Reveals Homoeologous Exchanges between Subgenomes.</title>
        <authorList>
            <person name="Davis J.T."/>
        </authorList>
    </citation>
    <scope>NUCLEOTIDE SEQUENCE [LARGE SCALE GENOMIC DNA]</scope>
    <source>
        <strain evidence="7">cv. Da-Ae</strain>
        <tissue evidence="6">Seedling</tissue>
    </source>
</reference>
<dbReference type="InterPro" id="IPR001554">
    <property type="entry name" value="Glyco_hydro_14"/>
</dbReference>
<sequence>FIQSTTIEEYKAKELHLRLFSSASEKKSPTKEKRNTKMAEIGGIRCGCRGVPGGNFFHPGGFSLKSCFLEQQRTRRNRNFFRNVSIVPSFKRGRLITKWSSVAANSPIFSMDAREKSRSFVLVSSRHKKVPVYVMMPIDTFGIDSSGCPIIKRLKALTVSLKALKLAGVHGVAVEVWWGIVERFCPLEFKWSLYDELFRLISEAGLKLHVALCFHSNMHLFRGKGGVSLPLWIREIGDVNKDIYYRDKNGFSNNDYLTLGVDQLPLFGGRTAVQCYEDFMLSFSKNFEPYFGNLIEEISIGLGPSGELRYPAHPLGDGRWTFPGIGEFQCHDKYMMEDLMAVASQEGKPQWGSRDLPNAGCYNSFPSGVPFFEEGHDSFLSDYGRFFLEWYSGKLICHADAILAKAADVLRRRQEEEKSSVMLVAKIGGIYWWYKTSSHPAELTAGYYNTAFRDGYDPLASVLSRHGAALHIPCLDMADSETPEKYLCSPEGLLRQIHDVSKKRTIQVTGRNTSERYDVMGLRQIRENCMQPPNGETVRSFTFFRMNEKIFRVENWNNFVPFVRQMSADYLPISCISNNGQPRDQTKQASRETIDQGDKQEEEHRAVQTHNHIQTKPICGIEAPLKQIREDQQHVEHNGLHRVEPNVPAEVLVPDDDEVESDEDEEAIEREALEGLDGRKQGLDENLEWLVLRDDEFTVLDAIEERVEVTDG</sequence>